<proteinExistence type="predicted"/>
<evidence type="ECO:0000256" key="1">
    <source>
        <dbReference type="PROSITE-ProRule" id="PRU00339"/>
    </source>
</evidence>
<dbReference type="InterPro" id="IPR055917">
    <property type="entry name" value="DUF7494"/>
</dbReference>
<keyword evidence="3" id="KW-0282">Flagellum</keyword>
<dbReference type="OrthoDB" id="5337154at2"/>
<keyword evidence="3" id="KW-0969">Cilium</keyword>
<feature type="repeat" description="TPR" evidence="1">
    <location>
        <begin position="251"/>
        <end position="284"/>
    </location>
</feature>
<dbReference type="Gene3D" id="1.25.40.10">
    <property type="entry name" value="Tetratricopeptide repeat domain"/>
    <property type="match status" value="4"/>
</dbReference>
<evidence type="ECO:0000313" key="3">
    <source>
        <dbReference type="EMBL" id="RDU72788.1"/>
    </source>
</evidence>
<dbReference type="Proteomes" id="UP000256695">
    <property type="component" value="Unassembled WGS sequence"/>
</dbReference>
<dbReference type="PROSITE" id="PS50005">
    <property type="entry name" value="TPR"/>
    <property type="match status" value="1"/>
</dbReference>
<evidence type="ECO:0000313" key="4">
    <source>
        <dbReference type="Proteomes" id="UP000256695"/>
    </source>
</evidence>
<dbReference type="AlphaFoldDB" id="A0A3D8J5R3"/>
<gene>
    <name evidence="3" type="ORF">CQA57_06255</name>
</gene>
<keyword evidence="4" id="KW-1185">Reference proteome</keyword>
<dbReference type="InterPro" id="IPR019734">
    <property type="entry name" value="TPR_rpt"/>
</dbReference>
<dbReference type="EMBL" id="NXLX01000016">
    <property type="protein sequence ID" value="RDU72788.1"/>
    <property type="molecule type" value="Genomic_DNA"/>
</dbReference>
<sequence>MRSFAIFFCLIFFANAFDMDISYGKEKKNLFSIITLKAKKDFLCEKIMRSINADYIIQCKIDAIPENGFLPFETKFFKISYQMEKQVFILSIYPKKEIELFYIPDDIQENNLFFEEKKSLSKTWQIVGYEKNLPFLTKKDKNQKGINFPITLGNPQFNYVDEINIDKNPLKASVGADYADYLKIKDLMKQKYYKTALNAISSTFRKFPNTFFAKDLLFYQIQALYHLNLVDNVLENAPAWIKQYPSDNEVPEVLYMLGNTYAKIYFPTEAMHFYKRIIEEYPENRFTPLAKMQIAKTLSEGTNIGMARIYFSQAYQEAKDLDSVTDIALNWAFFEINTNNAQNARDLIDKILEANPTFFTQNPEQTKNTIIYLSEKHIYDSAAKIADYYFHHTKDDDKVHEELGFMLGELYEKAKDYDKAHSSNLAFIKEYESFPKAREVQKRDDAMLFEVSGSDSVKLERYDYILKKYPNTPQATKAAELKTKILIKQQDYEDALAMKPFLPANSTLYNEALLGMIDKNIQENQCQKINPYLIEMTDFSGIKDKLKAFDCLYNNNLFTQALKVAQTMLQDKNNPDYIAWLYRNANTLFALGKYQDSIIAIQDVLSLAKNKKTKKYEDIYFTLFSSLARLDFKDRAKEIYNKLYENFKDDRRMLQVYATLLNWGDAKNTTTIVYAKNLIALQERYKTQDFTPFVEFKLIEALSQNNQTQEAYTIAQELVKKNLRSIDLQKAFYIKADLEIKLKENTKALESLKSCINIQEDSTWKTLCKQSQTLFKGE</sequence>
<keyword evidence="1" id="KW-0802">TPR repeat</keyword>
<accession>A0A3D8J5R3</accession>
<dbReference type="RefSeq" id="WP_115579379.1">
    <property type="nucleotide sequence ID" value="NZ_NXLX01000016.1"/>
</dbReference>
<reference evidence="3 4" key="1">
    <citation type="submission" date="2018-04" db="EMBL/GenBank/DDBJ databases">
        <title>Novel Campyloabacter and Helicobacter Species and Strains.</title>
        <authorList>
            <person name="Mannion A.J."/>
            <person name="Shen Z."/>
            <person name="Fox J.G."/>
        </authorList>
    </citation>
    <scope>NUCLEOTIDE SEQUENCE [LARGE SCALE GENOMIC DNA]</scope>
    <source>
        <strain evidence="3 4">MIT 04-9362</strain>
    </source>
</reference>
<dbReference type="Pfam" id="PF24323">
    <property type="entry name" value="DUF7494"/>
    <property type="match status" value="1"/>
</dbReference>
<organism evidence="3 4">
    <name type="scientific">Helicobacter anseris</name>
    <dbReference type="NCBI Taxonomy" id="375926"/>
    <lineage>
        <taxon>Bacteria</taxon>
        <taxon>Pseudomonadati</taxon>
        <taxon>Campylobacterota</taxon>
        <taxon>Epsilonproteobacteria</taxon>
        <taxon>Campylobacterales</taxon>
        <taxon>Helicobacteraceae</taxon>
        <taxon>Helicobacter</taxon>
    </lineage>
</organism>
<dbReference type="InterPro" id="IPR011990">
    <property type="entry name" value="TPR-like_helical_dom_sf"/>
</dbReference>
<dbReference type="SMART" id="SM00028">
    <property type="entry name" value="TPR"/>
    <property type="match status" value="4"/>
</dbReference>
<comment type="caution">
    <text evidence="3">The sequence shown here is derived from an EMBL/GenBank/DDBJ whole genome shotgun (WGS) entry which is preliminary data.</text>
</comment>
<keyword evidence="3" id="KW-0966">Cell projection</keyword>
<protein>
    <submittedName>
        <fullName evidence="3">Flagellar protein</fullName>
    </submittedName>
</protein>
<feature type="domain" description="DUF7494" evidence="2">
    <location>
        <begin position="17"/>
        <end position="132"/>
    </location>
</feature>
<dbReference type="SUPFAM" id="SSF48452">
    <property type="entry name" value="TPR-like"/>
    <property type="match status" value="2"/>
</dbReference>
<name>A0A3D8J5R3_9HELI</name>
<evidence type="ECO:0000259" key="2">
    <source>
        <dbReference type="Pfam" id="PF24323"/>
    </source>
</evidence>